<name>A0AAV4UDK4_CAEEX</name>
<gene>
    <name evidence="2" type="ORF">CEXT_604261</name>
</gene>
<evidence type="ECO:0000256" key="1">
    <source>
        <dbReference type="SAM" id="Phobius"/>
    </source>
</evidence>
<sequence length="100" mass="11609">MLFSTVNRIWWPQQRALSSPDSSRSMVDGLSALDLPMKRTWPDSTGIFLACQSASLGKCAQYVIRIEMWVLVEWYRLLFLFFYYIFHFLTSGLKGISMEG</sequence>
<feature type="transmembrane region" description="Helical" evidence="1">
    <location>
        <begin position="74"/>
        <end position="93"/>
    </location>
</feature>
<keyword evidence="1" id="KW-0812">Transmembrane</keyword>
<reference evidence="2 3" key="1">
    <citation type="submission" date="2021-06" db="EMBL/GenBank/DDBJ databases">
        <title>Caerostris extrusa draft genome.</title>
        <authorList>
            <person name="Kono N."/>
            <person name="Arakawa K."/>
        </authorList>
    </citation>
    <scope>NUCLEOTIDE SEQUENCE [LARGE SCALE GENOMIC DNA]</scope>
</reference>
<keyword evidence="1" id="KW-0472">Membrane</keyword>
<dbReference type="Proteomes" id="UP001054945">
    <property type="component" value="Unassembled WGS sequence"/>
</dbReference>
<evidence type="ECO:0000313" key="2">
    <source>
        <dbReference type="EMBL" id="GIY55822.1"/>
    </source>
</evidence>
<keyword evidence="3" id="KW-1185">Reference proteome</keyword>
<proteinExistence type="predicted"/>
<accession>A0AAV4UDK4</accession>
<comment type="caution">
    <text evidence="2">The sequence shown here is derived from an EMBL/GenBank/DDBJ whole genome shotgun (WGS) entry which is preliminary data.</text>
</comment>
<dbReference type="EMBL" id="BPLR01012682">
    <property type="protein sequence ID" value="GIY55822.1"/>
    <property type="molecule type" value="Genomic_DNA"/>
</dbReference>
<dbReference type="AlphaFoldDB" id="A0AAV4UDK4"/>
<protein>
    <submittedName>
        <fullName evidence="2">Uncharacterized protein</fullName>
    </submittedName>
</protein>
<keyword evidence="1" id="KW-1133">Transmembrane helix</keyword>
<evidence type="ECO:0000313" key="3">
    <source>
        <dbReference type="Proteomes" id="UP001054945"/>
    </source>
</evidence>
<organism evidence="2 3">
    <name type="scientific">Caerostris extrusa</name>
    <name type="common">Bark spider</name>
    <name type="synonym">Caerostris bankana</name>
    <dbReference type="NCBI Taxonomy" id="172846"/>
    <lineage>
        <taxon>Eukaryota</taxon>
        <taxon>Metazoa</taxon>
        <taxon>Ecdysozoa</taxon>
        <taxon>Arthropoda</taxon>
        <taxon>Chelicerata</taxon>
        <taxon>Arachnida</taxon>
        <taxon>Araneae</taxon>
        <taxon>Araneomorphae</taxon>
        <taxon>Entelegynae</taxon>
        <taxon>Araneoidea</taxon>
        <taxon>Araneidae</taxon>
        <taxon>Caerostris</taxon>
    </lineage>
</organism>